<keyword evidence="3" id="KW-1185">Reference proteome</keyword>
<dbReference type="EMBL" id="CP003350">
    <property type="protein sequence ID" value="AFC85084.1"/>
    <property type="molecule type" value="Genomic_DNA"/>
</dbReference>
<gene>
    <name evidence="2" type="ordered locus">Fraau_0605</name>
</gene>
<sequence length="96" mass="10283">MDAYAKAYGESRSGFLARAALEAMADLVPAGSRLPMAKTRATMWQAPLRYPNPQKNPPRHPGAGLGPALPGRMTAGQVEQAQTLNRKFSTSPSLTM</sequence>
<evidence type="ECO:0000256" key="1">
    <source>
        <dbReference type="SAM" id="MobiDB-lite"/>
    </source>
</evidence>
<feature type="region of interest" description="Disordered" evidence="1">
    <location>
        <begin position="48"/>
        <end position="96"/>
    </location>
</feature>
<dbReference type="KEGG" id="fau:Fraau_0605"/>
<feature type="compositionally biased region" description="Polar residues" evidence="1">
    <location>
        <begin position="77"/>
        <end position="96"/>
    </location>
</feature>
<evidence type="ECO:0000313" key="3">
    <source>
        <dbReference type="Proteomes" id="UP000005234"/>
    </source>
</evidence>
<dbReference type="Proteomes" id="UP000005234">
    <property type="component" value="Chromosome"/>
</dbReference>
<proteinExistence type="predicted"/>
<organism evidence="2 3">
    <name type="scientific">Frateuria aurantia (strain ATCC 33424 / DSM 6220 / KCTC 2777 / LMG 1558 / NBRC 3245 / NCIMB 13370)</name>
    <name type="common">Acetobacter aurantius</name>
    <dbReference type="NCBI Taxonomy" id="767434"/>
    <lineage>
        <taxon>Bacteria</taxon>
        <taxon>Pseudomonadati</taxon>
        <taxon>Pseudomonadota</taxon>
        <taxon>Gammaproteobacteria</taxon>
        <taxon>Lysobacterales</taxon>
        <taxon>Rhodanobacteraceae</taxon>
        <taxon>Frateuria</taxon>
    </lineage>
</organism>
<protein>
    <submittedName>
        <fullName evidence="2">Uncharacterized protein</fullName>
    </submittedName>
</protein>
<reference evidence="2" key="1">
    <citation type="submission" date="2012-02" db="EMBL/GenBank/DDBJ databases">
        <title>The complete genome of Frateuria aurantia DSM 6220.</title>
        <authorList>
            <consortium name="US DOE Joint Genome Institute (JGI-PGF)"/>
            <person name="Lucas S."/>
            <person name="Copeland A."/>
            <person name="Lapidus A."/>
            <person name="Glavina del Rio T."/>
            <person name="Dalin E."/>
            <person name="Tice H."/>
            <person name="Bruce D."/>
            <person name="Goodwin L."/>
            <person name="Pitluck S."/>
            <person name="Peters L."/>
            <person name="Ovchinnikova G."/>
            <person name="Teshima H."/>
            <person name="Kyrpides N."/>
            <person name="Mavromatis K."/>
            <person name="Ivanova N."/>
            <person name="Brettin T."/>
            <person name="Detter J.C."/>
            <person name="Han C."/>
            <person name="Larimer F."/>
            <person name="Land M."/>
            <person name="Hauser L."/>
            <person name="Markowitz V."/>
            <person name="Cheng J.-F."/>
            <person name="Hugenholtz P."/>
            <person name="Woyke T."/>
            <person name="Wu D."/>
            <person name="Brambilla E."/>
            <person name="Klenk H.-P."/>
            <person name="Eisen J.A."/>
        </authorList>
    </citation>
    <scope>NUCLEOTIDE SEQUENCE</scope>
    <source>
        <strain evidence="2">DSM 6220</strain>
    </source>
</reference>
<dbReference type="AlphaFoldDB" id="H8L5C7"/>
<dbReference type="HOGENOM" id="CLU_2355610_0_0_6"/>
<name>H8L5C7_FRAAD</name>
<accession>H8L5C7</accession>
<evidence type="ECO:0000313" key="2">
    <source>
        <dbReference type="EMBL" id="AFC85084.1"/>
    </source>
</evidence>